<dbReference type="GO" id="GO:0006352">
    <property type="term" value="P:DNA-templated transcription initiation"/>
    <property type="evidence" value="ECO:0007669"/>
    <property type="project" value="InterPro"/>
</dbReference>
<dbReference type="Gene3D" id="1.10.1740.10">
    <property type="match status" value="1"/>
</dbReference>
<name>A0A521CTN3_9BACT</name>
<dbReference type="InterPro" id="IPR014327">
    <property type="entry name" value="RNA_pol_sigma70_bacteroid"/>
</dbReference>
<gene>
    <name evidence="6" type="ORF">SAMN06265218_107101</name>
</gene>
<accession>A0A521CTN3</accession>
<keyword evidence="2" id="KW-0805">Transcription regulation</keyword>
<dbReference type="InterPro" id="IPR013324">
    <property type="entry name" value="RNA_pol_sigma_r3/r4-like"/>
</dbReference>
<dbReference type="InterPro" id="IPR013325">
    <property type="entry name" value="RNA_pol_sigma_r2"/>
</dbReference>
<reference evidence="6 7" key="1">
    <citation type="submission" date="2017-05" db="EMBL/GenBank/DDBJ databases">
        <authorList>
            <person name="Varghese N."/>
            <person name="Submissions S."/>
        </authorList>
    </citation>
    <scope>NUCLEOTIDE SEQUENCE [LARGE SCALE GENOMIC DNA]</scope>
    <source>
        <strain evidence="6 7">DSM 21194</strain>
    </source>
</reference>
<dbReference type="CDD" id="cd06171">
    <property type="entry name" value="Sigma70_r4"/>
    <property type="match status" value="1"/>
</dbReference>
<dbReference type="SUPFAM" id="SSF88659">
    <property type="entry name" value="Sigma3 and sigma4 domains of RNA polymerase sigma factors"/>
    <property type="match status" value="1"/>
</dbReference>
<dbReference type="InterPro" id="IPR014284">
    <property type="entry name" value="RNA_pol_sigma-70_dom"/>
</dbReference>
<dbReference type="AlphaFoldDB" id="A0A521CTN3"/>
<evidence type="ECO:0000259" key="5">
    <source>
        <dbReference type="PROSITE" id="PS00622"/>
    </source>
</evidence>
<dbReference type="InterPro" id="IPR000792">
    <property type="entry name" value="Tscrpt_reg_LuxR_C"/>
</dbReference>
<dbReference type="PANTHER" id="PTHR43133">
    <property type="entry name" value="RNA POLYMERASE ECF-TYPE SIGMA FACTO"/>
    <property type="match status" value="1"/>
</dbReference>
<sequence length="193" mass="23257">MGVKGDKEERWILEIQKGDKEAFERLFTTYYFDLTRFVWRYVKSNAIAEELVQEVFANIWQDRAQWHPTSSLKLYLYQSVKNQALDYLRHQEVRKKYDPKWMAAKDNPTLDYRDPRRKKQVQEAIRREIEALPPRSKMTYKLHRYDGLTYSEIAEVMDVSVKTVESQMTRTLKRLRKRLSHLLPFLVVAFFSV</sequence>
<dbReference type="Gene3D" id="1.10.10.10">
    <property type="entry name" value="Winged helix-like DNA-binding domain superfamily/Winged helix DNA-binding domain"/>
    <property type="match status" value="1"/>
</dbReference>
<dbReference type="InterPro" id="IPR039425">
    <property type="entry name" value="RNA_pol_sigma-70-like"/>
</dbReference>
<comment type="similarity">
    <text evidence="1">Belongs to the sigma-70 factor family. ECF subfamily.</text>
</comment>
<dbReference type="OrthoDB" id="659361at2"/>
<dbReference type="Pfam" id="PF08281">
    <property type="entry name" value="Sigma70_r4_2"/>
    <property type="match status" value="1"/>
</dbReference>
<evidence type="ECO:0000256" key="2">
    <source>
        <dbReference type="ARBA" id="ARBA00023015"/>
    </source>
</evidence>
<protein>
    <submittedName>
        <fullName evidence="6">RNA polymerase sigma-70 factor, ECF subfamily</fullName>
    </submittedName>
</protein>
<keyword evidence="4" id="KW-0804">Transcription</keyword>
<dbReference type="InterPro" id="IPR036388">
    <property type="entry name" value="WH-like_DNA-bd_sf"/>
</dbReference>
<dbReference type="RefSeq" id="WP_142714351.1">
    <property type="nucleotide sequence ID" value="NZ_FXTH01000007.1"/>
</dbReference>
<dbReference type="InterPro" id="IPR007627">
    <property type="entry name" value="RNA_pol_sigma70_r2"/>
</dbReference>
<dbReference type="GO" id="GO:0003677">
    <property type="term" value="F:DNA binding"/>
    <property type="evidence" value="ECO:0007669"/>
    <property type="project" value="InterPro"/>
</dbReference>
<evidence type="ECO:0000256" key="1">
    <source>
        <dbReference type="ARBA" id="ARBA00010641"/>
    </source>
</evidence>
<dbReference type="Pfam" id="PF04542">
    <property type="entry name" value="Sigma70_r2"/>
    <property type="match status" value="1"/>
</dbReference>
<evidence type="ECO:0000313" key="6">
    <source>
        <dbReference type="EMBL" id="SMO62765.1"/>
    </source>
</evidence>
<keyword evidence="7" id="KW-1185">Reference proteome</keyword>
<dbReference type="PANTHER" id="PTHR43133:SF46">
    <property type="entry name" value="RNA POLYMERASE SIGMA-70 FACTOR ECF SUBFAMILY"/>
    <property type="match status" value="1"/>
</dbReference>
<dbReference type="InterPro" id="IPR013249">
    <property type="entry name" value="RNA_pol_sigma70_r4_t2"/>
</dbReference>
<dbReference type="EMBL" id="FXTH01000007">
    <property type="protein sequence ID" value="SMO62765.1"/>
    <property type="molecule type" value="Genomic_DNA"/>
</dbReference>
<evidence type="ECO:0000256" key="3">
    <source>
        <dbReference type="ARBA" id="ARBA00023082"/>
    </source>
</evidence>
<keyword evidence="3" id="KW-0731">Sigma factor</keyword>
<organism evidence="6 7">
    <name type="scientific">Fodinibius sediminis</name>
    <dbReference type="NCBI Taxonomy" id="1214077"/>
    <lineage>
        <taxon>Bacteria</taxon>
        <taxon>Pseudomonadati</taxon>
        <taxon>Balneolota</taxon>
        <taxon>Balneolia</taxon>
        <taxon>Balneolales</taxon>
        <taxon>Balneolaceae</taxon>
        <taxon>Fodinibius</taxon>
    </lineage>
</organism>
<proteinExistence type="inferred from homology"/>
<dbReference type="SUPFAM" id="SSF88946">
    <property type="entry name" value="Sigma2 domain of RNA polymerase sigma factors"/>
    <property type="match status" value="1"/>
</dbReference>
<evidence type="ECO:0000313" key="7">
    <source>
        <dbReference type="Proteomes" id="UP000317593"/>
    </source>
</evidence>
<dbReference type="Proteomes" id="UP000317593">
    <property type="component" value="Unassembled WGS sequence"/>
</dbReference>
<dbReference type="NCBIfam" id="TIGR02937">
    <property type="entry name" value="sigma70-ECF"/>
    <property type="match status" value="1"/>
</dbReference>
<evidence type="ECO:0000256" key="4">
    <source>
        <dbReference type="ARBA" id="ARBA00023163"/>
    </source>
</evidence>
<feature type="domain" description="HTH luxR-type" evidence="5">
    <location>
        <begin position="147"/>
        <end position="174"/>
    </location>
</feature>
<dbReference type="GO" id="GO:0016987">
    <property type="term" value="F:sigma factor activity"/>
    <property type="evidence" value="ECO:0007669"/>
    <property type="project" value="UniProtKB-KW"/>
</dbReference>
<dbReference type="PROSITE" id="PS00622">
    <property type="entry name" value="HTH_LUXR_1"/>
    <property type="match status" value="1"/>
</dbReference>
<dbReference type="NCBIfam" id="TIGR02985">
    <property type="entry name" value="Sig70_bacteroi1"/>
    <property type="match status" value="1"/>
</dbReference>